<dbReference type="AlphaFoldDB" id="A0A915JU97"/>
<keyword evidence="1" id="KW-1185">Reference proteome</keyword>
<evidence type="ECO:0000313" key="1">
    <source>
        <dbReference type="Proteomes" id="UP000887565"/>
    </source>
</evidence>
<sequence>MIDAGDEVPANATLRGIRRISVCTVTMNARSIKFSPCNEDKQAFECSNPHYKSFNCSKVMKFIVQQHKLLGLKNFFSFDSMTPSRTILYFFILLLFQCSKEGKG</sequence>
<protein>
    <submittedName>
        <fullName evidence="2">Uncharacterized protein</fullName>
    </submittedName>
</protein>
<organism evidence="1 2">
    <name type="scientific">Romanomermis culicivorax</name>
    <name type="common">Nematode worm</name>
    <dbReference type="NCBI Taxonomy" id="13658"/>
    <lineage>
        <taxon>Eukaryota</taxon>
        <taxon>Metazoa</taxon>
        <taxon>Ecdysozoa</taxon>
        <taxon>Nematoda</taxon>
        <taxon>Enoplea</taxon>
        <taxon>Dorylaimia</taxon>
        <taxon>Mermithida</taxon>
        <taxon>Mermithoidea</taxon>
        <taxon>Mermithidae</taxon>
        <taxon>Romanomermis</taxon>
    </lineage>
</organism>
<evidence type="ECO:0000313" key="2">
    <source>
        <dbReference type="WBParaSite" id="nRc.2.0.1.t29925-RA"/>
    </source>
</evidence>
<reference evidence="2" key="1">
    <citation type="submission" date="2022-11" db="UniProtKB">
        <authorList>
            <consortium name="WormBaseParasite"/>
        </authorList>
    </citation>
    <scope>IDENTIFICATION</scope>
</reference>
<dbReference type="WBParaSite" id="nRc.2.0.1.t29925-RA">
    <property type="protein sequence ID" value="nRc.2.0.1.t29925-RA"/>
    <property type="gene ID" value="nRc.2.0.1.g29925"/>
</dbReference>
<proteinExistence type="predicted"/>
<name>A0A915JU97_ROMCU</name>
<accession>A0A915JU97</accession>
<dbReference type="Proteomes" id="UP000887565">
    <property type="component" value="Unplaced"/>
</dbReference>